<name>A0AAN5IAV5_9BILA</name>
<dbReference type="AlphaFoldDB" id="A0AAN5IAV5"/>
<keyword evidence="1" id="KW-0175">Coiled coil</keyword>
<dbReference type="GO" id="GO:0006879">
    <property type="term" value="P:intracellular iron ion homeostasis"/>
    <property type="evidence" value="ECO:0007669"/>
    <property type="project" value="InterPro"/>
</dbReference>
<comment type="caution">
    <text evidence="3">The sequence shown here is derived from an EMBL/GenBank/DDBJ whole genome shotgun (WGS) entry which is preliminary data.</text>
</comment>
<accession>A0AAN5IAV5</accession>
<dbReference type="GO" id="GO:0003713">
    <property type="term" value="F:transcription coactivator activity"/>
    <property type="evidence" value="ECO:0007669"/>
    <property type="project" value="InterPro"/>
</dbReference>
<feature type="region of interest" description="Disordered" evidence="2">
    <location>
        <begin position="387"/>
        <end position="415"/>
    </location>
</feature>
<dbReference type="GO" id="GO:0009725">
    <property type="term" value="P:response to hormone"/>
    <property type="evidence" value="ECO:0007669"/>
    <property type="project" value="TreeGrafter"/>
</dbReference>
<proteinExistence type="predicted"/>
<feature type="region of interest" description="Disordered" evidence="2">
    <location>
        <begin position="319"/>
        <end position="339"/>
    </location>
</feature>
<reference evidence="4" key="1">
    <citation type="submission" date="2022-10" db="EMBL/GenBank/DDBJ databases">
        <title>Genome assembly of Pristionchus species.</title>
        <authorList>
            <person name="Yoshida K."/>
            <person name="Sommer R.J."/>
        </authorList>
    </citation>
    <scope>NUCLEOTIDE SEQUENCE [LARGE SCALE GENOMIC DNA]</scope>
    <source>
        <strain evidence="4">RS5460</strain>
    </source>
</reference>
<gene>
    <name evidence="3" type="ORF">PMAYCL1PPCAC_29457</name>
</gene>
<evidence type="ECO:0000313" key="3">
    <source>
        <dbReference type="EMBL" id="GMR59262.1"/>
    </source>
</evidence>
<evidence type="ECO:0000313" key="4">
    <source>
        <dbReference type="Proteomes" id="UP001328107"/>
    </source>
</evidence>
<organism evidence="3 4">
    <name type="scientific">Pristionchus mayeri</name>
    <dbReference type="NCBI Taxonomy" id="1317129"/>
    <lineage>
        <taxon>Eukaryota</taxon>
        <taxon>Metazoa</taxon>
        <taxon>Ecdysozoa</taxon>
        <taxon>Nematoda</taxon>
        <taxon>Chromadorea</taxon>
        <taxon>Rhabditida</taxon>
        <taxon>Rhabditina</taxon>
        <taxon>Diplogasteromorpha</taxon>
        <taxon>Diplogasteroidea</taxon>
        <taxon>Neodiplogasteridae</taxon>
        <taxon>Pristionchus</taxon>
    </lineage>
</organism>
<evidence type="ECO:0000256" key="1">
    <source>
        <dbReference type="SAM" id="Coils"/>
    </source>
</evidence>
<dbReference type="Proteomes" id="UP001328107">
    <property type="component" value="Unassembled WGS sequence"/>
</dbReference>
<dbReference type="PANTHER" id="PTHR17085">
    <property type="entry name" value="NUCLEAR RECEPTOR COACTIVATOR 4"/>
    <property type="match status" value="1"/>
</dbReference>
<dbReference type="PANTHER" id="PTHR17085:SF3">
    <property type="entry name" value="NUCLEAR RECEPTOR COACTIVATOR 4"/>
    <property type="match status" value="1"/>
</dbReference>
<sequence>MSFSTPETPSSESALATRVSLENGLRSKLTGMENAIARVASVKARLRKNAEQTRRDLSLSISTQMEALRFREQQLIRELEDAVQKKESVLASQQENLNLHIGACQQSLESLRRASPNCTQQDVDVHEMLFRLSAVDMEPRSNDYVALQADTVSMRGVICEWGKIVVEGEERRETRKTGESLPVEMEEYDDSPLAHKSLMWNTHRKRGEETKREGIRTENVGSAVRDWLANTRPSAQQVLTADIERVMEDVEQKSCANSCDSTFEIIDPSTVFTATLKSSDRPLADWLPPVVERDLSEYWASLHLDPPQFPSSKMEAPIEQSTIPPLQSPSLPALRTHPSLFAPTDSSSPFCHPSLASPSSSTTTAIPSMAYQFESIIGRLMKSRDEEWLASPSSSSLPPPSAPSSSPSDPSNTPVMMSHAEAIERLARETHRMKLEADMQNWSISNGSSSFVHPSPTVLSGPPVELGDECGGVFDRGGKRGEKWLEATSS</sequence>
<feature type="compositionally biased region" description="Polar residues" evidence="2">
    <location>
        <begin position="319"/>
        <end position="330"/>
    </location>
</feature>
<dbReference type="EMBL" id="BTRK01000006">
    <property type="protein sequence ID" value="GMR59262.1"/>
    <property type="molecule type" value="Genomic_DNA"/>
</dbReference>
<keyword evidence="4" id="KW-1185">Reference proteome</keyword>
<evidence type="ECO:0000256" key="2">
    <source>
        <dbReference type="SAM" id="MobiDB-lite"/>
    </source>
</evidence>
<protein>
    <submittedName>
        <fullName evidence="3">Uncharacterized protein</fullName>
    </submittedName>
</protein>
<feature type="coiled-coil region" evidence="1">
    <location>
        <begin position="65"/>
        <end position="96"/>
    </location>
</feature>
<dbReference type="InterPro" id="IPR039947">
    <property type="entry name" value="NCoA-4"/>
</dbReference>